<dbReference type="InterPro" id="IPR008928">
    <property type="entry name" value="6-hairpin_glycosidase_sf"/>
</dbReference>
<evidence type="ECO:0000256" key="5">
    <source>
        <dbReference type="ARBA" id="ARBA00023277"/>
    </source>
</evidence>
<evidence type="ECO:0000256" key="2">
    <source>
        <dbReference type="ARBA" id="ARBA00007072"/>
    </source>
</evidence>
<dbReference type="GO" id="GO:0030245">
    <property type="term" value="P:cellulose catabolic process"/>
    <property type="evidence" value="ECO:0007669"/>
    <property type="project" value="UniProtKB-KW"/>
</dbReference>
<dbReference type="EC" id="3.2.1.4" evidence="9"/>
<dbReference type="InterPro" id="IPR033126">
    <property type="entry name" value="Glyco_hydro_9_Asp/Glu_AS"/>
</dbReference>
<feature type="domain" description="Glycoside hydrolase family 9" evidence="11">
    <location>
        <begin position="53"/>
        <end position="480"/>
    </location>
</feature>
<keyword evidence="7 8" id="KW-0624">Polysaccharide degradation</keyword>
<keyword evidence="6 8" id="KW-0326">Glycosidase</keyword>
<feature type="active site" evidence="8">
    <location>
        <position position="469"/>
    </location>
</feature>
<proteinExistence type="inferred from homology"/>
<dbReference type="AlphaFoldDB" id="A0A4P9Y5U7"/>
<evidence type="ECO:0000313" key="13">
    <source>
        <dbReference type="Proteomes" id="UP000267251"/>
    </source>
</evidence>
<comment type="similarity">
    <text evidence="2 8 9">Belongs to the glycosyl hydrolase 9 (cellulase E) family.</text>
</comment>
<keyword evidence="13" id="KW-1185">Reference proteome</keyword>
<evidence type="ECO:0000259" key="11">
    <source>
        <dbReference type="Pfam" id="PF00759"/>
    </source>
</evidence>
<evidence type="ECO:0000256" key="8">
    <source>
        <dbReference type="PROSITE-ProRule" id="PRU10060"/>
    </source>
</evidence>
<name>A0A4P9Y5U7_9FUNG</name>
<feature type="active site" evidence="8">
    <location>
        <position position="460"/>
    </location>
</feature>
<evidence type="ECO:0000256" key="4">
    <source>
        <dbReference type="ARBA" id="ARBA00023001"/>
    </source>
</evidence>
<evidence type="ECO:0000256" key="7">
    <source>
        <dbReference type="ARBA" id="ARBA00023326"/>
    </source>
</evidence>
<keyword evidence="4 9" id="KW-0136">Cellulose degradation</keyword>
<dbReference type="EMBL" id="KZ987838">
    <property type="protein sequence ID" value="RKP14418.1"/>
    <property type="molecule type" value="Genomic_DNA"/>
</dbReference>
<accession>A0A4P9Y5U7</accession>
<dbReference type="InterPro" id="IPR001701">
    <property type="entry name" value="Glyco_hydro_9"/>
</dbReference>
<sequence length="544" mass="60361">MQQLLLNTRPIPDPCPFLSLAPFFIHCHHYTPFPLLNPPSIPTGVSRAHPEWAKVLSYSILFYEAQRSGKLPSDNRVEWRHDSALEDGKDLGLNLSGGWFDAGDYLKFTFPYAFTLTQLAWGGQAFWDGYVLSGQAQYFSSQMRWGYDWLIAAHPQPSTLVVQVGDGNVDNNYWGPDTNIPVPRPAFIINPDNPGTDVAGEAAAAFAAGSLLFRQRFLDTAYADTLLQHAKDVFAFADSARYSLYQKSVSASEAFYASSSYEDEMCWGAAWLWKATGTASYLDRAAAWIDAGKLRGQRSSVDWNSKTGACFVLLASSNATDWVTEAEAYLDAVVAAKSPAKLTQGGLLWYNDASPADSTVPANNAIFLLFLYAESLPTDHPKRQRYLDFAQKQSEYILGRNPEKTPYVCGLHHNSPQNPHHAGSSGGTDISNIRNSPPVSEHTLFGAVVGGPDEMDTFKDDRADYLQNEVALDYNSPFQGWAARQVMYSTEDPPFVGLPYITRMSKDSSIEPHAQTWNRPAIQNDPELQTSARTYHEPYSASRK</sequence>
<organism evidence="12 13">
    <name type="scientific">Piptocephalis cylindrospora</name>
    <dbReference type="NCBI Taxonomy" id="1907219"/>
    <lineage>
        <taxon>Eukaryota</taxon>
        <taxon>Fungi</taxon>
        <taxon>Fungi incertae sedis</taxon>
        <taxon>Zoopagomycota</taxon>
        <taxon>Zoopagomycotina</taxon>
        <taxon>Zoopagomycetes</taxon>
        <taxon>Zoopagales</taxon>
        <taxon>Piptocephalidaceae</taxon>
        <taxon>Piptocephalis</taxon>
    </lineage>
</organism>
<evidence type="ECO:0000256" key="6">
    <source>
        <dbReference type="ARBA" id="ARBA00023295"/>
    </source>
</evidence>
<keyword evidence="5 8" id="KW-0119">Carbohydrate metabolism</keyword>
<dbReference type="Gene3D" id="1.50.10.10">
    <property type="match status" value="1"/>
</dbReference>
<dbReference type="Pfam" id="PF00759">
    <property type="entry name" value="Glyco_hydro_9"/>
    <property type="match status" value="1"/>
</dbReference>
<evidence type="ECO:0000256" key="1">
    <source>
        <dbReference type="ARBA" id="ARBA00000966"/>
    </source>
</evidence>
<evidence type="ECO:0000256" key="9">
    <source>
        <dbReference type="RuleBase" id="RU361166"/>
    </source>
</evidence>
<gene>
    <name evidence="12" type="ORF">BJ684DRAFT_22551</name>
</gene>
<dbReference type="OrthoDB" id="10257085at2759"/>
<dbReference type="PANTHER" id="PTHR22298">
    <property type="entry name" value="ENDO-1,4-BETA-GLUCANASE"/>
    <property type="match status" value="1"/>
</dbReference>
<feature type="compositionally biased region" description="Polar residues" evidence="10">
    <location>
        <begin position="427"/>
        <end position="437"/>
    </location>
</feature>
<feature type="region of interest" description="Disordered" evidence="10">
    <location>
        <begin position="415"/>
        <end position="437"/>
    </location>
</feature>
<feature type="region of interest" description="Disordered" evidence="10">
    <location>
        <begin position="510"/>
        <end position="544"/>
    </location>
</feature>
<dbReference type="Proteomes" id="UP000267251">
    <property type="component" value="Unassembled WGS sequence"/>
</dbReference>
<reference evidence="13" key="1">
    <citation type="journal article" date="2018" name="Nat. Microbiol.">
        <title>Leveraging single-cell genomics to expand the fungal tree of life.</title>
        <authorList>
            <person name="Ahrendt S.R."/>
            <person name="Quandt C.A."/>
            <person name="Ciobanu D."/>
            <person name="Clum A."/>
            <person name="Salamov A."/>
            <person name="Andreopoulos B."/>
            <person name="Cheng J.F."/>
            <person name="Woyke T."/>
            <person name="Pelin A."/>
            <person name="Henrissat B."/>
            <person name="Reynolds N.K."/>
            <person name="Benny G.L."/>
            <person name="Smith M.E."/>
            <person name="James T.Y."/>
            <person name="Grigoriev I.V."/>
        </authorList>
    </citation>
    <scope>NUCLEOTIDE SEQUENCE [LARGE SCALE GENOMIC DNA]</scope>
</reference>
<evidence type="ECO:0000313" key="12">
    <source>
        <dbReference type="EMBL" id="RKP14418.1"/>
    </source>
</evidence>
<evidence type="ECO:0000256" key="3">
    <source>
        <dbReference type="ARBA" id="ARBA00022801"/>
    </source>
</evidence>
<dbReference type="InterPro" id="IPR012341">
    <property type="entry name" value="6hp_glycosidase-like_sf"/>
</dbReference>
<keyword evidence="3 8" id="KW-0378">Hydrolase</keyword>
<protein>
    <recommendedName>
        <fullName evidence="9">Endoglucanase</fullName>
        <ecNumber evidence="9">3.2.1.4</ecNumber>
    </recommendedName>
</protein>
<comment type="catalytic activity">
    <reaction evidence="1 9">
        <text>Endohydrolysis of (1-&gt;4)-beta-D-glucosidic linkages in cellulose, lichenin and cereal beta-D-glucans.</text>
        <dbReference type="EC" id="3.2.1.4"/>
    </reaction>
</comment>
<evidence type="ECO:0000256" key="10">
    <source>
        <dbReference type="SAM" id="MobiDB-lite"/>
    </source>
</evidence>
<dbReference type="SUPFAM" id="SSF48208">
    <property type="entry name" value="Six-hairpin glycosidases"/>
    <property type="match status" value="1"/>
</dbReference>
<dbReference type="GO" id="GO:0008810">
    <property type="term" value="F:cellulase activity"/>
    <property type="evidence" value="ECO:0007669"/>
    <property type="project" value="UniProtKB-EC"/>
</dbReference>
<dbReference type="PROSITE" id="PS00698">
    <property type="entry name" value="GH9_3"/>
    <property type="match status" value="1"/>
</dbReference>